<accession>A0A2S8BMM1</accession>
<name>A0A2S8BMM1_9MYCO</name>
<dbReference type="InterPro" id="IPR038468">
    <property type="entry name" value="MmpS_C"/>
</dbReference>
<keyword evidence="1" id="KW-0732">Signal</keyword>
<evidence type="ECO:0000313" key="3">
    <source>
        <dbReference type="Proteomes" id="UP000238296"/>
    </source>
</evidence>
<reference evidence="2 3" key="1">
    <citation type="journal article" date="2017" name="Int. J. Syst. Evol. Microbiol.">
        <title>Mycobacterium talmoniae sp. nov., a slowly growing mycobacterium isolated from human respiratory samples.</title>
        <authorList>
            <person name="Davidson R.M."/>
            <person name="DeGroote M.A."/>
            <person name="Marola J.L."/>
            <person name="Buss S."/>
            <person name="Jones V."/>
            <person name="McNeil M.R."/>
            <person name="Freifeld A.G."/>
            <person name="Elaine Epperson L."/>
            <person name="Hasan N.A."/>
            <person name="Jackson M."/>
            <person name="Iwen P.C."/>
            <person name="Salfinger M."/>
            <person name="Strong M."/>
        </authorList>
    </citation>
    <scope>NUCLEOTIDE SEQUENCE [LARGE SCALE GENOMIC DNA]</scope>
    <source>
        <strain evidence="2 3">ATCC BAA-2683</strain>
    </source>
</reference>
<dbReference type="EMBL" id="PPEA01000254">
    <property type="protein sequence ID" value="PQM47927.1"/>
    <property type="molecule type" value="Genomic_DNA"/>
</dbReference>
<feature type="signal peptide" evidence="1">
    <location>
        <begin position="1"/>
        <end position="27"/>
    </location>
</feature>
<evidence type="ECO:0000256" key="1">
    <source>
        <dbReference type="SAM" id="SignalP"/>
    </source>
</evidence>
<feature type="chain" id="PRO_5015597366" evidence="1">
    <location>
        <begin position="28"/>
        <end position="127"/>
    </location>
</feature>
<comment type="caution">
    <text evidence="2">The sequence shown here is derived from an EMBL/GenBank/DDBJ whole genome shotgun (WGS) entry which is preliminary data.</text>
</comment>
<dbReference type="Proteomes" id="UP000238296">
    <property type="component" value="Unassembled WGS sequence"/>
</dbReference>
<gene>
    <name evidence="2" type="ORF">C1Y40_01750</name>
</gene>
<dbReference type="AlphaFoldDB" id="A0A2S8BMM1"/>
<sequence length="127" mass="13833">MLRVIEVMIACVTVCIAALVNASTASADELVTYEVVSEDIGMANIEYEDSTGRVAQEGVMLPWRVDVMVHAVRKPPPDGSQVRADWRPVAGPAKWVSVRIIYQGKLLCQNTLDVGNATCYGITPRIT</sequence>
<proteinExistence type="predicted"/>
<organism evidence="2 3">
    <name type="scientific">Mycobacterium talmoniae</name>
    <dbReference type="NCBI Taxonomy" id="1858794"/>
    <lineage>
        <taxon>Bacteria</taxon>
        <taxon>Bacillati</taxon>
        <taxon>Actinomycetota</taxon>
        <taxon>Actinomycetes</taxon>
        <taxon>Mycobacteriales</taxon>
        <taxon>Mycobacteriaceae</taxon>
        <taxon>Mycobacterium</taxon>
    </lineage>
</organism>
<evidence type="ECO:0000313" key="2">
    <source>
        <dbReference type="EMBL" id="PQM47927.1"/>
    </source>
</evidence>
<dbReference type="RefSeq" id="WP_083341611.1">
    <property type="nucleotide sequence ID" value="NZ_MLQM01000021.1"/>
</dbReference>
<dbReference type="Gene3D" id="2.60.40.2880">
    <property type="entry name" value="MmpS1-5, C-terminal soluble domain"/>
    <property type="match status" value="1"/>
</dbReference>
<protein>
    <submittedName>
        <fullName evidence="2">Uncharacterized protein</fullName>
    </submittedName>
</protein>